<dbReference type="InterPro" id="IPR006869">
    <property type="entry name" value="DUF547"/>
</dbReference>
<dbReference type="Proteomes" id="UP000295455">
    <property type="component" value="Unassembled WGS sequence"/>
</dbReference>
<gene>
    <name evidence="2" type="ORF">EV196_11211</name>
</gene>
<proteinExistence type="predicted"/>
<dbReference type="Pfam" id="PF04784">
    <property type="entry name" value="DUF547"/>
    <property type="match status" value="1"/>
</dbReference>
<comment type="caution">
    <text evidence="2">The sequence shown here is derived from an EMBL/GenBank/DDBJ whole genome shotgun (WGS) entry which is preliminary data.</text>
</comment>
<evidence type="ECO:0000259" key="1">
    <source>
        <dbReference type="Pfam" id="PF04784"/>
    </source>
</evidence>
<organism evidence="2 3">
    <name type="scientific">Mariniflexile fucanivorans</name>
    <dbReference type="NCBI Taxonomy" id="264023"/>
    <lineage>
        <taxon>Bacteria</taxon>
        <taxon>Pseudomonadati</taxon>
        <taxon>Bacteroidota</taxon>
        <taxon>Flavobacteriia</taxon>
        <taxon>Flavobacteriales</taxon>
        <taxon>Flavobacteriaceae</taxon>
        <taxon>Mariniflexile</taxon>
    </lineage>
</organism>
<dbReference type="PANTHER" id="PTHR46361:SF3">
    <property type="entry name" value="ELECTRON CARRIER_ PROTEIN DISULFIDE OXIDOREDUCTASE"/>
    <property type="match status" value="1"/>
</dbReference>
<dbReference type="PANTHER" id="PTHR46361">
    <property type="entry name" value="ELECTRON CARRIER/ PROTEIN DISULFIDE OXIDOREDUCTASE"/>
    <property type="match status" value="1"/>
</dbReference>
<evidence type="ECO:0000313" key="3">
    <source>
        <dbReference type="Proteomes" id="UP000295455"/>
    </source>
</evidence>
<name>A0A4R1RA43_9FLAO</name>
<feature type="domain" description="DUF547" evidence="1">
    <location>
        <begin position="45"/>
        <end position="167"/>
    </location>
</feature>
<keyword evidence="3" id="KW-1185">Reference proteome</keyword>
<reference evidence="2 3" key="1">
    <citation type="submission" date="2019-03" db="EMBL/GenBank/DDBJ databases">
        <title>Genomic Encyclopedia of Type Strains, Phase IV (KMG-IV): sequencing the most valuable type-strain genomes for metagenomic binning, comparative biology and taxonomic classification.</title>
        <authorList>
            <person name="Goeker M."/>
        </authorList>
    </citation>
    <scope>NUCLEOTIDE SEQUENCE [LARGE SCALE GENOMIC DNA]</scope>
    <source>
        <strain evidence="2 3">DSM 18792</strain>
    </source>
</reference>
<accession>A0A4R1RA43</accession>
<evidence type="ECO:0000313" key="2">
    <source>
        <dbReference type="EMBL" id="TCL62614.1"/>
    </source>
</evidence>
<dbReference type="RefSeq" id="WP_132219337.1">
    <property type="nucleotide sequence ID" value="NZ_OX156936.1"/>
</dbReference>
<dbReference type="OrthoDB" id="526867at2"/>
<sequence length="231" mass="26967">MINKTPNPLVALSGALLLHVKLNKDTTALEQKLGEFTLEELQRQLSSDEAKKTFWINIYNAYFQMLSNSKKVKRKTIFKVKSIEIAQKSFSLDDIEHGILRRYRMKQSFGYLHNPFVSSLIKVLAVKKLDYRIHFALNCGAKSCPPIAFYTLEKLDEELNFVMESFLDSETSIDENNKTISTSKLLYWYCADFGGYFKIKNVLKDVLNRDFTNYKLSFKEYSWDTQLNNYL</sequence>
<dbReference type="AlphaFoldDB" id="A0A4R1RA43"/>
<dbReference type="EMBL" id="SLUP01000012">
    <property type="protein sequence ID" value="TCL62614.1"/>
    <property type="molecule type" value="Genomic_DNA"/>
</dbReference>
<protein>
    <submittedName>
        <fullName evidence="2">Uncharacterized protein DUF547</fullName>
    </submittedName>
</protein>